<protein>
    <submittedName>
        <fullName evidence="1">Uncharacterized protein</fullName>
    </submittedName>
</protein>
<reference evidence="2" key="1">
    <citation type="journal article" date="2014" name="Proc. Natl. Acad. Sci. U.S.A.">
        <title>Extensive sampling of basidiomycete genomes demonstrates inadequacy of the white-rot/brown-rot paradigm for wood decay fungi.</title>
        <authorList>
            <person name="Riley R."/>
            <person name="Salamov A.A."/>
            <person name="Brown D.W."/>
            <person name="Nagy L.G."/>
            <person name="Floudas D."/>
            <person name="Held B.W."/>
            <person name="Levasseur A."/>
            <person name="Lombard V."/>
            <person name="Morin E."/>
            <person name="Otillar R."/>
            <person name="Lindquist E.A."/>
            <person name="Sun H."/>
            <person name="LaButti K.M."/>
            <person name="Schmutz J."/>
            <person name="Jabbour D."/>
            <person name="Luo H."/>
            <person name="Baker S.E."/>
            <person name="Pisabarro A.G."/>
            <person name="Walton J.D."/>
            <person name="Blanchette R.A."/>
            <person name="Henrissat B."/>
            <person name="Martin F."/>
            <person name="Cullen D."/>
            <person name="Hibbett D.S."/>
            <person name="Grigoriev I.V."/>
        </authorList>
    </citation>
    <scope>NUCLEOTIDE SEQUENCE [LARGE SCALE GENOMIC DNA]</scope>
    <source>
        <strain evidence="2">CBS 339.88</strain>
    </source>
</reference>
<dbReference type="Proteomes" id="UP000027222">
    <property type="component" value="Unassembled WGS sequence"/>
</dbReference>
<dbReference type="HOGENOM" id="CLU_1194965_0_0_1"/>
<dbReference type="EMBL" id="KL142373">
    <property type="protein sequence ID" value="KDR79620.1"/>
    <property type="molecule type" value="Genomic_DNA"/>
</dbReference>
<evidence type="ECO:0000313" key="1">
    <source>
        <dbReference type="EMBL" id="KDR79620.1"/>
    </source>
</evidence>
<sequence>MLQADQRKRAQKNQSNCEFFKASLSNIVVANTTRRCYSEAVTTGTPTPETEAATVEMELGALQTAMQTYDSSVGNLSLEMEITGIPTPETEAAIAEMASGVPATAMEMGATGIIAVNLSSEITTTGTPTPETAARAVETALGVRTTATEMDASSAANLNSKTTTTEILTLEMEAKAVETAWEALTMAMGTDVGGSGQIVLQLPMPVPPRWTAVTSTEAYYNESNTMKELEAW</sequence>
<keyword evidence="2" id="KW-1185">Reference proteome</keyword>
<accession>A0A067T8U3</accession>
<evidence type="ECO:0000313" key="2">
    <source>
        <dbReference type="Proteomes" id="UP000027222"/>
    </source>
</evidence>
<gene>
    <name evidence="1" type="ORF">GALMADRAFT_208921</name>
</gene>
<name>A0A067T8U3_GALM3</name>
<proteinExistence type="predicted"/>
<organism evidence="1 2">
    <name type="scientific">Galerina marginata (strain CBS 339.88)</name>
    <dbReference type="NCBI Taxonomy" id="685588"/>
    <lineage>
        <taxon>Eukaryota</taxon>
        <taxon>Fungi</taxon>
        <taxon>Dikarya</taxon>
        <taxon>Basidiomycota</taxon>
        <taxon>Agaricomycotina</taxon>
        <taxon>Agaricomycetes</taxon>
        <taxon>Agaricomycetidae</taxon>
        <taxon>Agaricales</taxon>
        <taxon>Agaricineae</taxon>
        <taxon>Strophariaceae</taxon>
        <taxon>Galerina</taxon>
    </lineage>
</organism>
<dbReference type="AlphaFoldDB" id="A0A067T8U3"/>